<dbReference type="Gene3D" id="3.40.190.160">
    <property type="match status" value="1"/>
</dbReference>
<organism evidence="3 4">
    <name type="scientific">Mycobacterium pseudokansasii</name>
    <dbReference type="NCBI Taxonomy" id="2341080"/>
    <lineage>
        <taxon>Bacteria</taxon>
        <taxon>Bacillati</taxon>
        <taxon>Actinomycetota</taxon>
        <taxon>Actinomycetes</taxon>
        <taxon>Mycobacteriales</taxon>
        <taxon>Mycobacteriaceae</taxon>
        <taxon>Mycobacterium</taxon>
    </lineage>
</organism>
<dbReference type="GO" id="GO:0016757">
    <property type="term" value="F:glycosyltransferase activity"/>
    <property type="evidence" value="ECO:0007669"/>
    <property type="project" value="UniProtKB-KW"/>
</dbReference>
<keyword evidence="4" id="KW-1185">Reference proteome</keyword>
<dbReference type="EMBL" id="UPHU01000001">
    <property type="protein sequence ID" value="VBA56641.1"/>
    <property type="molecule type" value="Genomic_DNA"/>
</dbReference>
<evidence type="ECO:0000313" key="3">
    <source>
        <dbReference type="EMBL" id="VBA56641.1"/>
    </source>
</evidence>
<feature type="domain" description="Arabinosyltransferase C-terminal" evidence="2">
    <location>
        <begin position="13"/>
        <end position="175"/>
    </location>
</feature>
<dbReference type="Proteomes" id="UP000268285">
    <property type="component" value="Unassembled WGS sequence"/>
</dbReference>
<protein>
    <submittedName>
        <fullName evidence="3">Putative arabinosyltransferase C</fullName>
        <ecNumber evidence="3">2.4.2.-</ecNumber>
    </submittedName>
</protein>
<name>A0A498R2F7_9MYCO</name>
<evidence type="ECO:0000256" key="1">
    <source>
        <dbReference type="SAM" id="MobiDB-lite"/>
    </source>
</evidence>
<gene>
    <name evidence="3" type="primary">embC_2</name>
    <name evidence="3" type="ORF">LAUMK142_05624</name>
</gene>
<accession>A0A498R2F7</accession>
<evidence type="ECO:0000313" key="4">
    <source>
        <dbReference type="Proteomes" id="UP000268285"/>
    </source>
</evidence>
<dbReference type="Gene3D" id="2.60.120.940">
    <property type="entry name" value="EmbC, C-terminal domain, subdomain 2"/>
    <property type="match status" value="1"/>
</dbReference>
<dbReference type="InterPro" id="IPR032731">
    <property type="entry name" value="Arabino_trans_C"/>
</dbReference>
<dbReference type="Pfam" id="PF14896">
    <property type="entry name" value="Arabino_trans_C"/>
    <property type="match status" value="1"/>
</dbReference>
<dbReference type="EC" id="2.4.2.-" evidence="3"/>
<feature type="region of interest" description="Disordered" evidence="1">
    <location>
        <begin position="191"/>
        <end position="224"/>
    </location>
</feature>
<dbReference type="AlphaFoldDB" id="A0A498R2F7"/>
<sequence>MFIAGLGDRPLTARATLLVVSAAGRFDPQRVRVQWATDEQAAAGKHSGSTGFADVGAAPAWRNLRAPLSAIPDTATQIRLVADGDDLAPQHWIALTPPRIPRLRTLQDVVGSKDPVFLDWLVGLAFPCQRPFGHQNGVIETPKWRILPDRFGAEANSPVMDKNGGGPLGITDQLLLQVQPDQAVFHGAAGVAHRDGHLRHPRLRNRPASHRRKPKSPLGGGDEANQRLCDAQAADARPAPDVAIFIEVTRPSDSDGQHAPALRFGEPPVMAVVVGFTHLLAGFDNPALVRVVSALLGCPYTSRQATYDLRRLKRKGLIVRLPGHHRYQLTALGRRVAVLFTKVYGRVLAPGLAELDPRLPTDLATRSALAQAWRQLDRSLNQFTNAAFTAA</sequence>
<evidence type="ECO:0000259" key="2">
    <source>
        <dbReference type="Pfam" id="PF14896"/>
    </source>
</evidence>
<reference evidence="3 4" key="1">
    <citation type="submission" date="2018-09" db="EMBL/GenBank/DDBJ databases">
        <authorList>
            <person name="Tagini F."/>
        </authorList>
    </citation>
    <scope>NUCLEOTIDE SEQUENCE [LARGE SCALE GENOMIC DNA]</scope>
    <source>
        <strain evidence="3 4">MK142</strain>
    </source>
</reference>
<keyword evidence="3" id="KW-0328">Glycosyltransferase</keyword>
<feature type="compositionally biased region" description="Basic residues" evidence="1">
    <location>
        <begin position="196"/>
        <end position="215"/>
    </location>
</feature>
<keyword evidence="3" id="KW-0808">Transferase</keyword>
<proteinExistence type="predicted"/>
<dbReference type="InterPro" id="IPR042486">
    <property type="entry name" value="Arabino_trans_C_2"/>
</dbReference>